<accession>D7U3V4</accession>
<dbReference type="STRING" id="29760.D7U3V4"/>
<keyword evidence="3" id="KW-1185">Reference proteome</keyword>
<dbReference type="PaxDb" id="29760-VIT_02s0033g00740.t01"/>
<name>D7U3V4_VITVI</name>
<evidence type="ECO:0000313" key="3">
    <source>
        <dbReference type="Proteomes" id="UP000009183"/>
    </source>
</evidence>
<dbReference type="HOGENOM" id="CLU_2854239_0_0_1"/>
<dbReference type="AlphaFoldDB" id="D7U3V4"/>
<proteinExistence type="predicted"/>
<organism evidence="2 3">
    <name type="scientific">Vitis vinifera</name>
    <name type="common">Grape</name>
    <dbReference type="NCBI Taxonomy" id="29760"/>
    <lineage>
        <taxon>Eukaryota</taxon>
        <taxon>Viridiplantae</taxon>
        <taxon>Streptophyta</taxon>
        <taxon>Embryophyta</taxon>
        <taxon>Tracheophyta</taxon>
        <taxon>Spermatophyta</taxon>
        <taxon>Magnoliopsida</taxon>
        <taxon>eudicotyledons</taxon>
        <taxon>Gunneridae</taxon>
        <taxon>Pentapetalae</taxon>
        <taxon>rosids</taxon>
        <taxon>Vitales</taxon>
        <taxon>Vitaceae</taxon>
        <taxon>Viteae</taxon>
        <taxon>Vitis</taxon>
    </lineage>
</organism>
<evidence type="ECO:0000313" key="2">
    <source>
        <dbReference type="EMBL" id="CBI37423.3"/>
    </source>
</evidence>
<dbReference type="EMBL" id="FN596505">
    <property type="protein sequence ID" value="CBI37423.3"/>
    <property type="molecule type" value="Genomic_DNA"/>
</dbReference>
<feature type="compositionally biased region" description="Polar residues" evidence="1">
    <location>
        <begin position="24"/>
        <end position="46"/>
    </location>
</feature>
<evidence type="ECO:0000256" key="1">
    <source>
        <dbReference type="SAM" id="MobiDB-lite"/>
    </source>
</evidence>
<feature type="region of interest" description="Disordered" evidence="1">
    <location>
        <begin position="1"/>
        <end position="65"/>
    </location>
</feature>
<protein>
    <submittedName>
        <fullName evidence="2">Uncharacterized protein</fullName>
    </submittedName>
</protein>
<reference evidence="3" key="1">
    <citation type="journal article" date="2007" name="Nature">
        <title>The grapevine genome sequence suggests ancestral hexaploidization in major angiosperm phyla.</title>
        <authorList>
            <consortium name="The French-Italian Public Consortium for Grapevine Genome Characterization."/>
            <person name="Jaillon O."/>
            <person name="Aury J.-M."/>
            <person name="Noel B."/>
            <person name="Policriti A."/>
            <person name="Clepet C."/>
            <person name="Casagrande A."/>
            <person name="Choisne N."/>
            <person name="Aubourg S."/>
            <person name="Vitulo N."/>
            <person name="Jubin C."/>
            <person name="Vezzi A."/>
            <person name="Legeai F."/>
            <person name="Hugueney P."/>
            <person name="Dasilva C."/>
            <person name="Horner D."/>
            <person name="Mica E."/>
            <person name="Jublot D."/>
            <person name="Poulain J."/>
            <person name="Bruyere C."/>
            <person name="Billault A."/>
            <person name="Segurens B."/>
            <person name="Gouyvenoux M."/>
            <person name="Ugarte E."/>
            <person name="Cattonaro F."/>
            <person name="Anthouard V."/>
            <person name="Vico V."/>
            <person name="Del Fabbro C."/>
            <person name="Alaux M."/>
            <person name="Di Gaspero G."/>
            <person name="Dumas V."/>
            <person name="Felice N."/>
            <person name="Paillard S."/>
            <person name="Juman I."/>
            <person name="Moroldo M."/>
            <person name="Scalabrin S."/>
            <person name="Canaguier A."/>
            <person name="Le Clainche I."/>
            <person name="Malacrida G."/>
            <person name="Durand E."/>
            <person name="Pesole G."/>
            <person name="Laucou V."/>
            <person name="Chatelet P."/>
            <person name="Merdinoglu D."/>
            <person name="Delledonne M."/>
            <person name="Pezzotti M."/>
            <person name="Lecharny A."/>
            <person name="Scarpelli C."/>
            <person name="Artiguenave F."/>
            <person name="Pe M.E."/>
            <person name="Valle G."/>
            <person name="Morgante M."/>
            <person name="Caboche M."/>
            <person name="Adam-Blondon A.-F."/>
            <person name="Weissenbach J."/>
            <person name="Quetier F."/>
            <person name="Wincker P."/>
        </authorList>
    </citation>
    <scope>NUCLEOTIDE SEQUENCE [LARGE SCALE GENOMIC DNA]</scope>
    <source>
        <strain evidence="3">cv. Pinot noir / PN40024</strain>
    </source>
</reference>
<dbReference type="OrthoDB" id="3176171at2759"/>
<sequence>MINGIESKIKKPNTKPANSPELRNLNSTVGPSPSWKLSNGVGTLQHRNGRHPVPTDGKRKIRNRK</sequence>
<dbReference type="InParanoid" id="D7U3V4"/>
<dbReference type="Proteomes" id="UP000009183">
    <property type="component" value="Chromosome 2"/>
</dbReference>
<gene>
    <name evidence="2" type="ordered locus">VIT_02s0033g00740</name>
</gene>